<dbReference type="Proteomes" id="UP000004217">
    <property type="component" value="Unassembled WGS sequence"/>
</dbReference>
<accession>G2G886</accession>
<protein>
    <submittedName>
        <fullName evidence="2">Uncharacterized protein</fullName>
    </submittedName>
</protein>
<dbReference type="EMBL" id="AGBF01000017">
    <property type="protein sequence ID" value="EGX60236.1"/>
    <property type="molecule type" value="Genomic_DNA"/>
</dbReference>
<feature type="region of interest" description="Disordered" evidence="1">
    <location>
        <begin position="1"/>
        <end position="42"/>
    </location>
</feature>
<name>G2G886_9ACTN</name>
<feature type="compositionally biased region" description="Low complexity" evidence="1">
    <location>
        <begin position="1"/>
        <end position="20"/>
    </location>
</feature>
<sequence>MLPLCEGAGDSLSSAGAEAEAGAEADAESDGVGEADEAGGFSPSLVHAVDGVVRFGLMSALT</sequence>
<evidence type="ECO:0000313" key="3">
    <source>
        <dbReference type="Proteomes" id="UP000004217"/>
    </source>
</evidence>
<organism evidence="2 3">
    <name type="scientific">Streptomyces zinciresistens K42</name>
    <dbReference type="NCBI Taxonomy" id="700597"/>
    <lineage>
        <taxon>Bacteria</taxon>
        <taxon>Bacillati</taxon>
        <taxon>Actinomycetota</taxon>
        <taxon>Actinomycetes</taxon>
        <taxon>Kitasatosporales</taxon>
        <taxon>Streptomycetaceae</taxon>
        <taxon>Streptomyces</taxon>
    </lineage>
</organism>
<feature type="compositionally biased region" description="Acidic residues" evidence="1">
    <location>
        <begin position="21"/>
        <end position="37"/>
    </location>
</feature>
<comment type="caution">
    <text evidence="2">The sequence shown here is derived from an EMBL/GenBank/DDBJ whole genome shotgun (WGS) entry which is preliminary data.</text>
</comment>
<dbReference type="AlphaFoldDB" id="G2G886"/>
<evidence type="ECO:0000313" key="2">
    <source>
        <dbReference type="EMBL" id="EGX60236.1"/>
    </source>
</evidence>
<keyword evidence="3" id="KW-1185">Reference proteome</keyword>
<reference evidence="2 3" key="1">
    <citation type="submission" date="2011-08" db="EMBL/GenBank/DDBJ databases">
        <authorList>
            <person name="Lin Y."/>
            <person name="Hao X."/>
            <person name="Johnstone L."/>
            <person name="Miller S.J."/>
            <person name="Wei G."/>
            <person name="Rensing C."/>
        </authorList>
    </citation>
    <scope>NUCLEOTIDE SEQUENCE [LARGE SCALE GENOMIC DNA]</scope>
    <source>
        <strain evidence="2 3">K42</strain>
    </source>
</reference>
<evidence type="ECO:0000256" key="1">
    <source>
        <dbReference type="SAM" id="MobiDB-lite"/>
    </source>
</evidence>
<proteinExistence type="predicted"/>
<gene>
    <name evidence="2" type="ORF">SZN_08501</name>
</gene>